<reference evidence="1 2" key="1">
    <citation type="submission" date="2019-02" db="EMBL/GenBank/DDBJ databases">
        <title>Sequencing the genomes of 1000 actinobacteria strains.</title>
        <authorList>
            <person name="Klenk H.-P."/>
        </authorList>
    </citation>
    <scope>NUCLEOTIDE SEQUENCE [LARGE SCALE GENOMIC DNA]</scope>
    <source>
        <strain evidence="1 2">DSM 16932</strain>
    </source>
</reference>
<accession>A0A4Q7LXW6</accession>
<dbReference type="Gene3D" id="3.40.50.2000">
    <property type="entry name" value="Glycogen Phosphorylase B"/>
    <property type="match status" value="1"/>
</dbReference>
<comment type="caution">
    <text evidence="1">The sequence shown here is derived from an EMBL/GenBank/DDBJ whole genome shotgun (WGS) entry which is preliminary data.</text>
</comment>
<evidence type="ECO:0000313" key="1">
    <source>
        <dbReference type="EMBL" id="RZS59926.1"/>
    </source>
</evidence>
<sequence length="411" mass="43918">MSGVLAQVTRVGASAWRRVPLRARRFAWRVAGLLPVTVIARVQALASGRRYIAPARLGVPDAPVRLLVAPANFAGQGHAWAHAAERSLPGVAARNLAFGTAFGFPSDVDVPPSVAWSRAWARSARRDVYRYSHVLVEAERALLPGVERDVSKAIADLRGRGVSVATVCHGSDIRSPSAHADREPWSPFALDTYKDAQVLQAQAERNRALLEDLRAADVPAFVSTPDLLLDVPWGTWLPVVVDVDAWSADTVPLAGEVPVVVHAPSRSALKGTDVIDPVLRGLHRSGLIEYRSASGLDRDGMQKLYRGADVVVDQLRMGIYGVAACEALAAGRVVISQVSDQVRAAARDASGQDLPVVQATPDTLEETIRGVLDDVTGARNVASRGPGFVRQLHDGRASARVLRPFVLGAAS</sequence>
<evidence type="ECO:0000313" key="2">
    <source>
        <dbReference type="Proteomes" id="UP000293852"/>
    </source>
</evidence>
<evidence type="ECO:0008006" key="3">
    <source>
        <dbReference type="Google" id="ProtNLM"/>
    </source>
</evidence>
<keyword evidence="2" id="KW-1185">Reference proteome</keyword>
<dbReference type="EMBL" id="SGWX01000001">
    <property type="protein sequence ID" value="RZS59926.1"/>
    <property type="molecule type" value="Genomic_DNA"/>
</dbReference>
<gene>
    <name evidence="1" type="ORF">EV386_0163</name>
</gene>
<organism evidence="1 2">
    <name type="scientific">Xylanimonas ulmi</name>
    <dbReference type="NCBI Taxonomy" id="228973"/>
    <lineage>
        <taxon>Bacteria</taxon>
        <taxon>Bacillati</taxon>
        <taxon>Actinomycetota</taxon>
        <taxon>Actinomycetes</taxon>
        <taxon>Micrococcales</taxon>
        <taxon>Promicromonosporaceae</taxon>
        <taxon>Xylanimonas</taxon>
    </lineage>
</organism>
<protein>
    <recommendedName>
        <fullName evidence="3">Glycosyltransferase involved in cell wall biosynthesis</fullName>
    </recommendedName>
</protein>
<name>A0A4Q7LXW6_9MICO</name>
<dbReference type="AlphaFoldDB" id="A0A4Q7LXW6"/>
<dbReference type="SUPFAM" id="SSF53756">
    <property type="entry name" value="UDP-Glycosyltransferase/glycogen phosphorylase"/>
    <property type="match status" value="1"/>
</dbReference>
<dbReference type="Proteomes" id="UP000293852">
    <property type="component" value="Unassembled WGS sequence"/>
</dbReference>
<proteinExistence type="predicted"/>